<keyword evidence="3" id="KW-1185">Reference proteome</keyword>
<evidence type="ECO:0000313" key="2">
    <source>
        <dbReference type="EMBL" id="GJS94487.1"/>
    </source>
</evidence>
<reference evidence="2" key="1">
    <citation type="journal article" date="2022" name="Int. J. Mol. Sci.">
        <title>Draft Genome of Tanacetum Coccineum: Genomic Comparison of Closely Related Tanacetum-Family Plants.</title>
        <authorList>
            <person name="Yamashiro T."/>
            <person name="Shiraishi A."/>
            <person name="Nakayama K."/>
            <person name="Satake H."/>
        </authorList>
    </citation>
    <scope>NUCLEOTIDE SEQUENCE</scope>
</reference>
<sequence>MSWSNIAGGKNWLTKACLISSQVVITPGLRSLNQILASPARDDGKSFSLMAFALMVSFDDEVVSKVNRDNSDPGSGCYGPIVSPHRYSSRSEMKTYGIHKSPEAGISILAGRHNPSAWPAGTLLLPGGRLSSRAAGMSLVESFCWISRLMLLLELCLAVGLCTLPYLYYNLISGLGSLSN</sequence>
<dbReference type="EMBL" id="BQNB010011734">
    <property type="protein sequence ID" value="GJS94487.1"/>
    <property type="molecule type" value="Genomic_DNA"/>
</dbReference>
<comment type="caution">
    <text evidence="2">The sequence shown here is derived from an EMBL/GenBank/DDBJ whole genome shotgun (WGS) entry which is preliminary data.</text>
</comment>
<evidence type="ECO:0000313" key="3">
    <source>
        <dbReference type="Proteomes" id="UP001151760"/>
    </source>
</evidence>
<feature type="transmembrane region" description="Helical" evidence="1">
    <location>
        <begin position="149"/>
        <end position="169"/>
    </location>
</feature>
<reference evidence="2" key="2">
    <citation type="submission" date="2022-01" db="EMBL/GenBank/DDBJ databases">
        <authorList>
            <person name="Yamashiro T."/>
            <person name="Shiraishi A."/>
            <person name="Satake H."/>
            <person name="Nakayama K."/>
        </authorList>
    </citation>
    <scope>NUCLEOTIDE SEQUENCE</scope>
</reference>
<accession>A0ABQ4ZWV5</accession>
<proteinExistence type="predicted"/>
<organism evidence="2 3">
    <name type="scientific">Tanacetum coccineum</name>
    <dbReference type="NCBI Taxonomy" id="301880"/>
    <lineage>
        <taxon>Eukaryota</taxon>
        <taxon>Viridiplantae</taxon>
        <taxon>Streptophyta</taxon>
        <taxon>Embryophyta</taxon>
        <taxon>Tracheophyta</taxon>
        <taxon>Spermatophyta</taxon>
        <taxon>Magnoliopsida</taxon>
        <taxon>eudicotyledons</taxon>
        <taxon>Gunneridae</taxon>
        <taxon>Pentapetalae</taxon>
        <taxon>asterids</taxon>
        <taxon>campanulids</taxon>
        <taxon>Asterales</taxon>
        <taxon>Asteraceae</taxon>
        <taxon>Asteroideae</taxon>
        <taxon>Anthemideae</taxon>
        <taxon>Anthemidinae</taxon>
        <taxon>Tanacetum</taxon>
    </lineage>
</organism>
<protein>
    <submittedName>
        <fullName evidence="2">Uncharacterized protein</fullName>
    </submittedName>
</protein>
<keyword evidence="1" id="KW-1133">Transmembrane helix</keyword>
<dbReference type="Proteomes" id="UP001151760">
    <property type="component" value="Unassembled WGS sequence"/>
</dbReference>
<evidence type="ECO:0000256" key="1">
    <source>
        <dbReference type="SAM" id="Phobius"/>
    </source>
</evidence>
<keyword evidence="1" id="KW-0812">Transmembrane</keyword>
<gene>
    <name evidence="2" type="ORF">Tco_0801455</name>
</gene>
<keyword evidence="1" id="KW-0472">Membrane</keyword>
<name>A0ABQ4ZWV5_9ASTR</name>